<name>A0A8S4SLM0_9NEOP</name>
<dbReference type="Proteomes" id="UP000838756">
    <property type="component" value="Unassembled WGS sequence"/>
</dbReference>
<dbReference type="EMBL" id="CAKXAJ010026534">
    <property type="protein sequence ID" value="CAH2269517.1"/>
    <property type="molecule type" value="Genomic_DNA"/>
</dbReference>
<sequence>MARRFRRSYKMLTAGRDGGRGRAGTLKGYAMTATATCGEGSTDRGAKGFNERLAEILLGRRKWGGN</sequence>
<dbReference type="AlphaFoldDB" id="A0A8S4SLM0"/>
<protein>
    <submittedName>
        <fullName evidence="1">Jg19065 protein</fullName>
    </submittedName>
</protein>
<reference evidence="1" key="1">
    <citation type="submission" date="2022-03" db="EMBL/GenBank/DDBJ databases">
        <authorList>
            <person name="Lindestad O."/>
        </authorList>
    </citation>
    <scope>NUCLEOTIDE SEQUENCE</scope>
</reference>
<evidence type="ECO:0000313" key="2">
    <source>
        <dbReference type="Proteomes" id="UP000838756"/>
    </source>
</evidence>
<keyword evidence="2" id="KW-1185">Reference proteome</keyword>
<gene>
    <name evidence="1" type="primary">jg19065</name>
    <name evidence="1" type="ORF">PAEG_LOCUS27728</name>
</gene>
<comment type="caution">
    <text evidence="1">The sequence shown here is derived from an EMBL/GenBank/DDBJ whole genome shotgun (WGS) entry which is preliminary data.</text>
</comment>
<organism evidence="1 2">
    <name type="scientific">Pararge aegeria aegeria</name>
    <dbReference type="NCBI Taxonomy" id="348720"/>
    <lineage>
        <taxon>Eukaryota</taxon>
        <taxon>Metazoa</taxon>
        <taxon>Ecdysozoa</taxon>
        <taxon>Arthropoda</taxon>
        <taxon>Hexapoda</taxon>
        <taxon>Insecta</taxon>
        <taxon>Pterygota</taxon>
        <taxon>Neoptera</taxon>
        <taxon>Endopterygota</taxon>
        <taxon>Lepidoptera</taxon>
        <taxon>Glossata</taxon>
        <taxon>Ditrysia</taxon>
        <taxon>Papilionoidea</taxon>
        <taxon>Nymphalidae</taxon>
        <taxon>Satyrinae</taxon>
        <taxon>Satyrini</taxon>
        <taxon>Parargina</taxon>
        <taxon>Pararge</taxon>
    </lineage>
</organism>
<evidence type="ECO:0000313" key="1">
    <source>
        <dbReference type="EMBL" id="CAH2269517.1"/>
    </source>
</evidence>
<proteinExistence type="predicted"/>
<accession>A0A8S4SLM0</accession>